<accession>A0A7Y9IT88</accession>
<dbReference type="InterPro" id="IPR007543">
    <property type="entry name" value="LptD_C"/>
</dbReference>
<comment type="similarity">
    <text evidence="1">Belongs to the LptD family.</text>
</comment>
<dbReference type="Proteomes" id="UP000542125">
    <property type="component" value="Unassembled WGS sequence"/>
</dbReference>
<comment type="subcellular location">
    <subcellularLocation>
        <location evidence="1">Cell outer membrane</location>
    </subcellularLocation>
</comment>
<feature type="region of interest" description="Disordered" evidence="2">
    <location>
        <begin position="1"/>
        <end position="92"/>
    </location>
</feature>
<comment type="subunit">
    <text evidence="1">Component of the lipopolysaccharide transport and assembly complex. Interacts with LptE and LptA.</text>
</comment>
<evidence type="ECO:0000256" key="2">
    <source>
        <dbReference type="SAM" id="MobiDB-lite"/>
    </source>
</evidence>
<keyword evidence="1" id="KW-0472">Membrane</keyword>
<keyword evidence="5" id="KW-1185">Reference proteome</keyword>
<gene>
    <name evidence="1" type="primary">lptD</name>
    <name evidence="4" type="ORF">FHW18_001933</name>
</gene>
<evidence type="ECO:0000259" key="3">
    <source>
        <dbReference type="Pfam" id="PF04453"/>
    </source>
</evidence>
<feature type="compositionally biased region" description="Polar residues" evidence="2">
    <location>
        <begin position="10"/>
        <end position="22"/>
    </location>
</feature>
<dbReference type="InterPro" id="IPR020889">
    <property type="entry name" value="LipoPS_assembly_LptD"/>
</dbReference>
<keyword evidence="1" id="KW-0732">Signal</keyword>
<evidence type="ECO:0000313" key="5">
    <source>
        <dbReference type="Proteomes" id="UP000542125"/>
    </source>
</evidence>
<dbReference type="Gene3D" id="2.60.450.10">
    <property type="entry name" value="Lipopolysaccharide (LPS) transport protein A like domain"/>
    <property type="match status" value="1"/>
</dbReference>
<dbReference type="Pfam" id="PF04453">
    <property type="entry name" value="LptD"/>
    <property type="match status" value="1"/>
</dbReference>
<comment type="function">
    <text evidence="1">Together with LptE, is involved in the assembly of lipopolysaccharide (LPS) at the surface of the outer membrane.</text>
</comment>
<dbReference type="GO" id="GO:0015920">
    <property type="term" value="P:lipopolysaccharide transport"/>
    <property type="evidence" value="ECO:0007669"/>
    <property type="project" value="InterPro"/>
</dbReference>
<dbReference type="GO" id="GO:0043165">
    <property type="term" value="P:Gram-negative-bacterium-type cell outer membrane assembly"/>
    <property type="evidence" value="ECO:0007669"/>
    <property type="project" value="UniProtKB-UniRule"/>
</dbReference>
<comment type="caution">
    <text evidence="4">The sequence shown here is derived from an EMBL/GenBank/DDBJ whole genome shotgun (WGS) entry which is preliminary data.</text>
</comment>
<reference evidence="4 5" key="1">
    <citation type="submission" date="2020-07" db="EMBL/GenBank/DDBJ databases">
        <title>Genomic Encyclopedia of Type Strains, Phase IV (KMG-V): Genome sequencing to study the core and pangenomes of soil and plant-associated prokaryotes.</title>
        <authorList>
            <person name="Whitman W."/>
        </authorList>
    </citation>
    <scope>NUCLEOTIDE SEQUENCE [LARGE SCALE GENOMIC DNA]</scope>
    <source>
        <strain evidence="4 5">SAS40</strain>
    </source>
</reference>
<dbReference type="AlphaFoldDB" id="A0A7Y9IT88"/>
<dbReference type="HAMAP" id="MF_01411">
    <property type="entry name" value="LPS_assembly_LptD"/>
    <property type="match status" value="1"/>
</dbReference>
<feature type="domain" description="LptD C-terminal" evidence="3">
    <location>
        <begin position="334"/>
        <end position="702"/>
    </location>
</feature>
<evidence type="ECO:0000256" key="1">
    <source>
        <dbReference type="HAMAP-Rule" id="MF_01411"/>
    </source>
</evidence>
<dbReference type="EMBL" id="JACBYR010000001">
    <property type="protein sequence ID" value="NYE82662.1"/>
    <property type="molecule type" value="Genomic_DNA"/>
</dbReference>
<dbReference type="PANTHER" id="PTHR30189">
    <property type="entry name" value="LPS-ASSEMBLY PROTEIN"/>
    <property type="match status" value="1"/>
</dbReference>
<evidence type="ECO:0000313" key="4">
    <source>
        <dbReference type="EMBL" id="NYE82662.1"/>
    </source>
</evidence>
<keyword evidence="1" id="KW-0998">Cell outer membrane</keyword>
<protein>
    <recommendedName>
        <fullName evidence="1">LPS-assembly protein LptD</fullName>
    </recommendedName>
</protein>
<dbReference type="RefSeq" id="WP_373563344.1">
    <property type="nucleotide sequence ID" value="NZ_JACBYR010000001.1"/>
</dbReference>
<dbReference type="GO" id="GO:0009279">
    <property type="term" value="C:cell outer membrane"/>
    <property type="evidence" value="ECO:0007669"/>
    <property type="project" value="UniProtKB-SubCell"/>
</dbReference>
<feature type="compositionally biased region" description="Low complexity" evidence="2">
    <location>
        <begin position="58"/>
        <end position="76"/>
    </location>
</feature>
<organism evidence="4 5">
    <name type="scientific">Pigmentiphaga litoralis</name>
    <dbReference type="NCBI Taxonomy" id="516702"/>
    <lineage>
        <taxon>Bacteria</taxon>
        <taxon>Pseudomonadati</taxon>
        <taxon>Pseudomonadota</taxon>
        <taxon>Betaproteobacteria</taxon>
        <taxon>Burkholderiales</taxon>
        <taxon>Alcaligenaceae</taxon>
        <taxon>Pigmentiphaga</taxon>
    </lineage>
</organism>
<dbReference type="GO" id="GO:1990351">
    <property type="term" value="C:transporter complex"/>
    <property type="evidence" value="ECO:0007669"/>
    <property type="project" value="TreeGrafter"/>
</dbReference>
<proteinExistence type="inferred from homology"/>
<name>A0A7Y9IT88_9BURK</name>
<comment type="caution">
    <text evidence="1">Lacks conserved residue(s) required for the propagation of feature annotation.</text>
</comment>
<dbReference type="PANTHER" id="PTHR30189:SF1">
    <property type="entry name" value="LPS-ASSEMBLY PROTEIN LPTD"/>
    <property type="match status" value="1"/>
</dbReference>
<dbReference type="InterPro" id="IPR050218">
    <property type="entry name" value="LptD"/>
</dbReference>
<sequence>MTATPFAYGQSPTYGQSATYGQMPSYGGSPFGQESLFGQDDPPVREIPVTPEQQRTNASAPEAAQGQAQGQVSGPGLRLSPALQPRPLRDPDDLPVYLEADSLTGDGESNLRLDGNAQIRRTDTVLKGDSIEYRQVEGEVEATGGVRLARDGNVVSGPRLKLNLNTGVGELDNARFFFGLNGGRGTADHVELLGQGRVRADNVSYTGCDCEEPSWEMRARRIDFDYDAGEATSYGSTLYFKSLPILGAPKMSFPISDARKSGFISPTFGITSKSGPQLLTPYYFNIAPNRDATISPRYMERRGLQLGGEFRYLEPNYSGEARATYLSNDRVTQTDRYLYSFAHRQRLTDTLGLNFNINGASDDNYFRDFSVAGTGLASTATLERSAALTWKSGYWDAFGRVVKFQTLQDPLLPIIPPYDREPQLRLNGARYDWNGFDARVEVDTTRFKNSRLISGTRSYAYPSVAYPIIRPGGFLIPKIGINTTRYDVDAFQGADAYRANRTTPIVSLDTGLIFERDGRMLGQDVTQTLEPRLYYLRVPYRDQSRLPVFDTALADFNFAQIFSENIYAGNDRIAEANQVTAALTSRWLDPKTGVERARVTGAQRLYFSDQRVTLPGDAVRSDGRSDYLASVYGALTSSLSGETTVQYNPQISRVSRSTVGARFSPARASTVALSYRYQRESVSVLGREQIDLAFQWPLAPRWFGVGRFDYSLLQNRIAEVVAGVEYNSACCFAVRAVVQRYAVATRDTTTAFFLQLELNGFARVGTSPINTLRRSIPGYQVINPPPEKGTGFERYE</sequence>